<reference evidence="9 10" key="1">
    <citation type="journal article" date="2020" name="Microb. Genom.">
        <title>Genetic diversity of clinical and environmental Mucorales isolates obtained from an investigation of mucormycosis cases among solid organ transplant recipients.</title>
        <authorList>
            <person name="Nguyen M.H."/>
            <person name="Kaul D."/>
            <person name="Muto C."/>
            <person name="Cheng S.J."/>
            <person name="Richter R.A."/>
            <person name="Bruno V.M."/>
            <person name="Liu G."/>
            <person name="Beyhan S."/>
            <person name="Sundermann A.J."/>
            <person name="Mounaud S."/>
            <person name="Pasculle A.W."/>
            <person name="Nierman W.C."/>
            <person name="Driscoll E."/>
            <person name="Cumbie R."/>
            <person name="Clancy C.J."/>
            <person name="Dupont C.L."/>
        </authorList>
    </citation>
    <scope>NUCLEOTIDE SEQUENCE [LARGE SCALE GENOMIC DNA]</scope>
    <source>
        <strain evidence="9 10">GL24</strain>
    </source>
</reference>
<dbReference type="EMBL" id="JAANIU010002301">
    <property type="protein sequence ID" value="KAG1565024.1"/>
    <property type="molecule type" value="Genomic_DNA"/>
</dbReference>
<dbReference type="PANTHER" id="PTHR45799">
    <property type="entry name" value="RETICULON-LIKE PROTEIN"/>
    <property type="match status" value="1"/>
</dbReference>
<protein>
    <recommendedName>
        <fullName evidence="6">Reticulon-like protein</fullName>
    </recommendedName>
</protein>
<dbReference type="Gene3D" id="1.20.5.2480">
    <property type="match status" value="1"/>
</dbReference>
<dbReference type="InterPro" id="IPR003388">
    <property type="entry name" value="Reticulon"/>
</dbReference>
<evidence type="ECO:0000256" key="1">
    <source>
        <dbReference type="ARBA" id="ARBA00004477"/>
    </source>
</evidence>
<dbReference type="GO" id="GO:0005789">
    <property type="term" value="C:endoplasmic reticulum membrane"/>
    <property type="evidence" value="ECO:0007669"/>
    <property type="project" value="UniProtKB-SubCell"/>
</dbReference>
<dbReference type="Pfam" id="PF02453">
    <property type="entry name" value="Reticulon"/>
    <property type="match status" value="1"/>
</dbReference>
<dbReference type="PANTHER" id="PTHR45799:SF2">
    <property type="entry name" value="RETICULON-LIKE PROTEIN"/>
    <property type="match status" value="1"/>
</dbReference>
<feature type="domain" description="Reticulon" evidence="8">
    <location>
        <begin position="74"/>
        <end position="283"/>
    </location>
</feature>
<comment type="caution">
    <text evidence="9">The sequence shown here is derived from an EMBL/GenBank/DDBJ whole genome shotgun (WGS) entry which is preliminary data.</text>
</comment>
<dbReference type="InterPro" id="IPR046964">
    <property type="entry name" value="RTN1-4"/>
</dbReference>
<feature type="region of interest" description="Disordered" evidence="7">
    <location>
        <begin position="1"/>
        <end position="66"/>
    </location>
</feature>
<dbReference type="PROSITE" id="PS50845">
    <property type="entry name" value="RETICULON"/>
    <property type="match status" value="1"/>
</dbReference>
<evidence type="ECO:0000256" key="7">
    <source>
        <dbReference type="SAM" id="MobiDB-lite"/>
    </source>
</evidence>
<comment type="subcellular location">
    <subcellularLocation>
        <location evidence="1 6">Endoplasmic reticulum membrane</location>
        <topology evidence="1 6">Multi-pass membrane protein</topology>
    </subcellularLocation>
</comment>
<dbReference type="Proteomes" id="UP000740926">
    <property type="component" value="Unassembled WGS sequence"/>
</dbReference>
<feature type="transmembrane region" description="Helical" evidence="6">
    <location>
        <begin position="198"/>
        <end position="220"/>
    </location>
</feature>
<evidence type="ECO:0000259" key="8">
    <source>
        <dbReference type="PROSITE" id="PS50845"/>
    </source>
</evidence>
<evidence type="ECO:0000256" key="6">
    <source>
        <dbReference type="RuleBase" id="RU363132"/>
    </source>
</evidence>
<evidence type="ECO:0000256" key="4">
    <source>
        <dbReference type="ARBA" id="ARBA00022989"/>
    </source>
</evidence>
<keyword evidence="4 6" id="KW-1133">Transmembrane helix</keyword>
<evidence type="ECO:0000256" key="3">
    <source>
        <dbReference type="ARBA" id="ARBA00022824"/>
    </source>
</evidence>
<evidence type="ECO:0000313" key="9">
    <source>
        <dbReference type="EMBL" id="KAG1565024.1"/>
    </source>
</evidence>
<keyword evidence="2 6" id="KW-0812">Transmembrane</keyword>
<keyword evidence="3 6" id="KW-0256">Endoplasmic reticulum</keyword>
<dbReference type="AlphaFoldDB" id="A0A9P6YUV8"/>
<evidence type="ECO:0000313" key="10">
    <source>
        <dbReference type="Proteomes" id="UP000740926"/>
    </source>
</evidence>
<sequence>METYQRPLTPPDSDRLQKDPNLPQVHTLRKQQEQIFPPMKTSATTEVDPSSTSGFRQRTSTQRNETTQRIETEILSLLHWENPMRSAVVMSSILGSLWLTRSYSLLQLGAMAMSLAIGINLVYVHLMFQSQKVLSDQSHATHPYRNMIDHERAIDRHHVRQLTDSGIDVAETLIRGLTRIVLIEDTKTSIKWGVLSYLVWHLSAYLSSLSILTLVTLSAFTFPRLYISNKDVVDAHLQKGQVLLQDSLTRAQTTAMEGIQDTYAKARAAAAKAGTTGTDAKNTLRHASVTLKE</sequence>
<gene>
    <name evidence="9" type="ORF">G6F50_010459</name>
</gene>
<organism evidence="9 10">
    <name type="scientific">Rhizopus delemar</name>
    <dbReference type="NCBI Taxonomy" id="936053"/>
    <lineage>
        <taxon>Eukaryota</taxon>
        <taxon>Fungi</taxon>
        <taxon>Fungi incertae sedis</taxon>
        <taxon>Mucoromycota</taxon>
        <taxon>Mucoromycotina</taxon>
        <taxon>Mucoromycetes</taxon>
        <taxon>Mucorales</taxon>
        <taxon>Mucorineae</taxon>
        <taxon>Rhizopodaceae</taxon>
        <taxon>Rhizopus</taxon>
    </lineage>
</organism>
<keyword evidence="10" id="KW-1185">Reference proteome</keyword>
<feature type="transmembrane region" description="Helical" evidence="6">
    <location>
        <begin position="105"/>
        <end position="128"/>
    </location>
</feature>
<name>A0A9P6YUV8_9FUNG</name>
<feature type="compositionally biased region" description="Polar residues" evidence="7">
    <location>
        <begin position="41"/>
        <end position="65"/>
    </location>
</feature>
<accession>A0A9P6YUV8</accession>
<evidence type="ECO:0000256" key="2">
    <source>
        <dbReference type="ARBA" id="ARBA00022692"/>
    </source>
</evidence>
<keyword evidence="5 6" id="KW-0472">Membrane</keyword>
<proteinExistence type="predicted"/>
<evidence type="ECO:0000256" key="5">
    <source>
        <dbReference type="ARBA" id="ARBA00023136"/>
    </source>
</evidence>